<comment type="caution">
    <text evidence="2">The sequence shown here is derived from an EMBL/GenBank/DDBJ whole genome shotgun (WGS) entry which is preliminary data.</text>
</comment>
<evidence type="ECO:0000313" key="2">
    <source>
        <dbReference type="EMBL" id="CAL8111018.1"/>
    </source>
</evidence>
<feature type="region of interest" description="Disordered" evidence="1">
    <location>
        <begin position="37"/>
        <end position="56"/>
    </location>
</feature>
<evidence type="ECO:0000256" key="1">
    <source>
        <dbReference type="SAM" id="MobiDB-lite"/>
    </source>
</evidence>
<protein>
    <submittedName>
        <fullName evidence="2">Uncharacterized protein</fullName>
    </submittedName>
</protein>
<evidence type="ECO:0000313" key="3">
    <source>
        <dbReference type="Proteomes" id="UP001642540"/>
    </source>
</evidence>
<sequence>MMTKRVNKAPLQELQRRVKRAMKKIMAVIDAGTGVSKDEPKITVSMDTGAGGDSGGDSYKTKLAELANKMSSLNYLNLESAPGQTVLEQNLPKVLSNPTISDHIR</sequence>
<organism evidence="2 3">
    <name type="scientific">Orchesella dallaii</name>
    <dbReference type="NCBI Taxonomy" id="48710"/>
    <lineage>
        <taxon>Eukaryota</taxon>
        <taxon>Metazoa</taxon>
        <taxon>Ecdysozoa</taxon>
        <taxon>Arthropoda</taxon>
        <taxon>Hexapoda</taxon>
        <taxon>Collembola</taxon>
        <taxon>Entomobryomorpha</taxon>
        <taxon>Entomobryoidea</taxon>
        <taxon>Orchesellidae</taxon>
        <taxon>Orchesellinae</taxon>
        <taxon>Orchesella</taxon>
    </lineage>
</organism>
<dbReference type="EMBL" id="CAXLJM020000046">
    <property type="protein sequence ID" value="CAL8111018.1"/>
    <property type="molecule type" value="Genomic_DNA"/>
</dbReference>
<proteinExistence type="predicted"/>
<dbReference type="Proteomes" id="UP001642540">
    <property type="component" value="Unassembled WGS sequence"/>
</dbReference>
<accession>A0ABP1QST0</accession>
<reference evidence="2 3" key="1">
    <citation type="submission" date="2024-08" db="EMBL/GenBank/DDBJ databases">
        <authorList>
            <person name="Cucini C."/>
            <person name="Frati F."/>
        </authorList>
    </citation>
    <scope>NUCLEOTIDE SEQUENCE [LARGE SCALE GENOMIC DNA]</scope>
</reference>
<name>A0ABP1QST0_9HEXA</name>
<gene>
    <name evidence="2" type="ORF">ODALV1_LOCUS14647</name>
</gene>
<keyword evidence="3" id="KW-1185">Reference proteome</keyword>